<accession>A0A518GZI7</accession>
<dbReference type="PROSITE" id="PS00028">
    <property type="entry name" value="ZINC_FINGER_C2H2_1"/>
    <property type="match status" value="1"/>
</dbReference>
<dbReference type="SUPFAM" id="SSF48452">
    <property type="entry name" value="TPR-like"/>
    <property type="match status" value="2"/>
</dbReference>
<dbReference type="Gene3D" id="1.10.1130.10">
    <property type="entry name" value="Flavocytochrome C3, Chain A"/>
    <property type="match status" value="2"/>
</dbReference>
<dbReference type="InterPro" id="IPR013087">
    <property type="entry name" value="Znf_C2H2_type"/>
</dbReference>
<organism evidence="6 7">
    <name type="scientific">Tautonia plasticadhaerens</name>
    <dbReference type="NCBI Taxonomy" id="2527974"/>
    <lineage>
        <taxon>Bacteria</taxon>
        <taxon>Pseudomonadati</taxon>
        <taxon>Planctomycetota</taxon>
        <taxon>Planctomycetia</taxon>
        <taxon>Isosphaerales</taxon>
        <taxon>Isosphaeraceae</taxon>
        <taxon>Tautonia</taxon>
    </lineage>
</organism>
<protein>
    <submittedName>
        <fullName evidence="6">Tetratricopeptide repeat protein</fullName>
    </submittedName>
</protein>
<feature type="repeat" description="TPR" evidence="2">
    <location>
        <begin position="100"/>
        <end position="133"/>
    </location>
</feature>
<dbReference type="InterPro" id="IPR051829">
    <property type="entry name" value="Multiheme_Cytochr_ET"/>
</dbReference>
<keyword evidence="7" id="KW-1185">Reference proteome</keyword>
<name>A0A518GZI7_9BACT</name>
<dbReference type="SUPFAM" id="SSF48695">
    <property type="entry name" value="Multiheme cytochromes"/>
    <property type="match status" value="1"/>
</dbReference>
<evidence type="ECO:0000256" key="4">
    <source>
        <dbReference type="SAM" id="SignalP"/>
    </source>
</evidence>
<dbReference type="PROSITE" id="PS50005">
    <property type="entry name" value="TPR"/>
    <property type="match status" value="1"/>
</dbReference>
<feature type="domain" description="C2H2-type" evidence="5">
    <location>
        <begin position="290"/>
        <end position="311"/>
    </location>
</feature>
<evidence type="ECO:0000259" key="5">
    <source>
        <dbReference type="PROSITE" id="PS00028"/>
    </source>
</evidence>
<evidence type="ECO:0000256" key="2">
    <source>
        <dbReference type="PROSITE-ProRule" id="PRU00339"/>
    </source>
</evidence>
<dbReference type="Gene3D" id="1.25.40.10">
    <property type="entry name" value="Tetratricopeptide repeat domain"/>
    <property type="match status" value="1"/>
</dbReference>
<dbReference type="KEGG" id="tpla:ElP_18630"/>
<dbReference type="Pfam" id="PF13432">
    <property type="entry name" value="TPR_16"/>
    <property type="match status" value="2"/>
</dbReference>
<sequence length="620" mass="66926" precursor="true">MKTVARRHFVLILASLLAVPITACRGPASPGSTPLERSADSYARGDYDSAASFAREHLTRVDPDDPDALRLLARSWCRSGREDDALPIFEVRLGLDAMQAEDLYLYGVALDRRGQPDLALDLWERALDADPDHPEALAALVYLHSRGKRLDEARHAAERLARVPGWEAQGELMLGVALAESNDPRGAAEWLGRALRRDPPPPGFLESPDRYRLLLVRSALRVGHPDEAVGPLRQILDASPSAEASWLLSRAELQRGDVPSAIEALERAKGYRSDHPLEPEPSPYVGEARCAECHPRIAREAAASRHSKTLHRGEDLLTLPLPEGPLPDPDEPGVSHRVGRSGDVLEVETRVDGRSFRAVVEAAFGDPDRYVTMVSRDDSGTYRTLRHSFHRMGDGSGWDRTLGDTGRADRLANALGRPIDSRDGVVRCLACHATNVRFGPDRVGPESADSAIGCEHCHGPGAHHVAAVAAGLTDLAIVDPSSAPTVAVTDSCSSCHVLETDSEPASRGDPAWIRSQGKTLSWSRCYSRSGGAIGCVSCHDPHRPTSRSAPHYEAACLSCHAPSRDLAPDLPPEAPLASCPVDPSQGCVDCHMPSVEVPALHDSLTDHYIRVVVDPPAPSD</sequence>
<dbReference type="PANTHER" id="PTHR35038">
    <property type="entry name" value="DISSIMILATORY SULFITE REDUCTASE SIRA"/>
    <property type="match status" value="1"/>
</dbReference>
<dbReference type="SMART" id="SM00028">
    <property type="entry name" value="TPR"/>
    <property type="match status" value="4"/>
</dbReference>
<dbReference type="RefSeq" id="WP_197446831.1">
    <property type="nucleotide sequence ID" value="NZ_CP036426.1"/>
</dbReference>
<feature type="chain" id="PRO_5021760249" evidence="4">
    <location>
        <begin position="24"/>
        <end position="620"/>
    </location>
</feature>
<dbReference type="Proteomes" id="UP000317835">
    <property type="component" value="Chromosome"/>
</dbReference>
<keyword evidence="1 4" id="KW-0732">Signal</keyword>
<gene>
    <name evidence="6" type="ORF">ElP_18630</name>
</gene>
<evidence type="ECO:0000256" key="3">
    <source>
        <dbReference type="SAM" id="MobiDB-lite"/>
    </source>
</evidence>
<dbReference type="InterPro" id="IPR019734">
    <property type="entry name" value="TPR_rpt"/>
</dbReference>
<dbReference type="Pfam" id="PF14559">
    <property type="entry name" value="TPR_19"/>
    <property type="match status" value="1"/>
</dbReference>
<reference evidence="6 7" key="1">
    <citation type="submission" date="2019-02" db="EMBL/GenBank/DDBJ databases">
        <title>Deep-cultivation of Planctomycetes and their phenomic and genomic characterization uncovers novel biology.</title>
        <authorList>
            <person name="Wiegand S."/>
            <person name="Jogler M."/>
            <person name="Boedeker C."/>
            <person name="Pinto D."/>
            <person name="Vollmers J."/>
            <person name="Rivas-Marin E."/>
            <person name="Kohn T."/>
            <person name="Peeters S.H."/>
            <person name="Heuer A."/>
            <person name="Rast P."/>
            <person name="Oberbeckmann S."/>
            <person name="Bunk B."/>
            <person name="Jeske O."/>
            <person name="Meyerdierks A."/>
            <person name="Storesund J.E."/>
            <person name="Kallscheuer N."/>
            <person name="Luecker S."/>
            <person name="Lage O.M."/>
            <person name="Pohl T."/>
            <person name="Merkel B.J."/>
            <person name="Hornburger P."/>
            <person name="Mueller R.-W."/>
            <person name="Bruemmer F."/>
            <person name="Labrenz M."/>
            <person name="Spormann A.M."/>
            <person name="Op den Camp H."/>
            <person name="Overmann J."/>
            <person name="Amann R."/>
            <person name="Jetten M.S.M."/>
            <person name="Mascher T."/>
            <person name="Medema M.H."/>
            <person name="Devos D.P."/>
            <person name="Kaster A.-K."/>
            <person name="Ovreas L."/>
            <person name="Rohde M."/>
            <person name="Galperin M.Y."/>
            <person name="Jogler C."/>
        </authorList>
    </citation>
    <scope>NUCLEOTIDE SEQUENCE [LARGE SCALE GENOMIC DNA]</scope>
    <source>
        <strain evidence="6 7">ElP</strain>
    </source>
</reference>
<evidence type="ECO:0000313" key="6">
    <source>
        <dbReference type="EMBL" id="QDV33982.1"/>
    </source>
</evidence>
<evidence type="ECO:0000256" key="1">
    <source>
        <dbReference type="ARBA" id="ARBA00022729"/>
    </source>
</evidence>
<keyword evidence="2" id="KW-0802">TPR repeat</keyword>
<dbReference type="EMBL" id="CP036426">
    <property type="protein sequence ID" value="QDV33982.1"/>
    <property type="molecule type" value="Genomic_DNA"/>
</dbReference>
<dbReference type="InterPro" id="IPR036280">
    <property type="entry name" value="Multihaem_cyt_sf"/>
</dbReference>
<feature type="region of interest" description="Disordered" evidence="3">
    <location>
        <begin position="317"/>
        <end position="338"/>
    </location>
</feature>
<evidence type="ECO:0000313" key="7">
    <source>
        <dbReference type="Proteomes" id="UP000317835"/>
    </source>
</evidence>
<dbReference type="AlphaFoldDB" id="A0A518GZI7"/>
<proteinExistence type="predicted"/>
<dbReference type="InterPro" id="IPR011990">
    <property type="entry name" value="TPR-like_helical_dom_sf"/>
</dbReference>
<feature type="signal peptide" evidence="4">
    <location>
        <begin position="1"/>
        <end position="23"/>
    </location>
</feature>
<dbReference type="PANTHER" id="PTHR35038:SF8">
    <property type="entry name" value="C-TYPE POLYHEME CYTOCHROME OMCC"/>
    <property type="match status" value="1"/>
</dbReference>